<accession>A0A094YLU4</accession>
<dbReference type="AlphaFoldDB" id="A0A094YLU4"/>
<evidence type="ECO:0000313" key="1">
    <source>
        <dbReference type="EMBL" id="KGB23030.1"/>
    </source>
</evidence>
<dbReference type="Proteomes" id="UP000029448">
    <property type="component" value="Unassembled WGS sequence"/>
</dbReference>
<dbReference type="PATRIC" id="fig|104102.7.peg.1879"/>
<dbReference type="EMBL" id="JOKM01000071">
    <property type="protein sequence ID" value="KGB23030.1"/>
    <property type="molecule type" value="Genomic_DNA"/>
</dbReference>
<gene>
    <name evidence="1" type="ORF">AtDm6_1899</name>
</gene>
<protein>
    <submittedName>
        <fullName evidence="1">Uncharacterized protein</fullName>
    </submittedName>
</protein>
<evidence type="ECO:0000313" key="2">
    <source>
        <dbReference type="Proteomes" id="UP000029448"/>
    </source>
</evidence>
<comment type="caution">
    <text evidence="1">The sequence shown here is derived from an EMBL/GenBank/DDBJ whole genome shotgun (WGS) entry which is preliminary data.</text>
</comment>
<keyword evidence="2" id="KW-1185">Reference proteome</keyword>
<organism evidence="1 2">
    <name type="scientific">Acetobacter tropicalis</name>
    <dbReference type="NCBI Taxonomy" id="104102"/>
    <lineage>
        <taxon>Bacteria</taxon>
        <taxon>Pseudomonadati</taxon>
        <taxon>Pseudomonadota</taxon>
        <taxon>Alphaproteobacteria</taxon>
        <taxon>Acetobacterales</taxon>
        <taxon>Acetobacteraceae</taxon>
        <taxon>Acetobacter</taxon>
    </lineage>
</organism>
<proteinExistence type="predicted"/>
<reference evidence="1 2" key="1">
    <citation type="submission" date="2014-06" db="EMBL/GenBank/DDBJ databases">
        <title>Functional and comparative genomic analyses of the Drosophila gut microbiota identify candidate symbiosis factors.</title>
        <authorList>
            <person name="Newell P.D."/>
            <person name="Chaston J.M."/>
            <person name="Douglas A.E."/>
        </authorList>
    </citation>
    <scope>NUCLEOTIDE SEQUENCE [LARGE SCALE GENOMIC DNA]</scope>
    <source>
        <strain evidence="1 2">DmCS_006</strain>
    </source>
</reference>
<sequence length="41" mass="4453">MFSYNGEKQVAVAFLGIRQPCGHRGSERALCKPSLAKVGVF</sequence>
<name>A0A094YLU4_9PROT</name>